<evidence type="ECO:0000259" key="1">
    <source>
        <dbReference type="Pfam" id="PF04909"/>
    </source>
</evidence>
<organism evidence="2">
    <name type="scientific">uncultured Rubrobacteraceae bacterium</name>
    <dbReference type="NCBI Taxonomy" id="349277"/>
    <lineage>
        <taxon>Bacteria</taxon>
        <taxon>Bacillati</taxon>
        <taxon>Actinomycetota</taxon>
        <taxon>Rubrobacteria</taxon>
        <taxon>Rubrobacterales</taxon>
        <taxon>Rubrobacteraceae</taxon>
        <taxon>environmental samples</taxon>
    </lineage>
</organism>
<dbReference type="Gene3D" id="3.20.20.140">
    <property type="entry name" value="Metal-dependent hydrolases"/>
    <property type="match status" value="1"/>
</dbReference>
<dbReference type="PANTHER" id="PTHR43383:SF2">
    <property type="entry name" value="AMIDOHYDROLASE 2 FAMILY PROTEIN"/>
    <property type="match status" value="1"/>
</dbReference>
<dbReference type="InterPro" id="IPR006680">
    <property type="entry name" value="Amidohydro-rel"/>
</dbReference>
<dbReference type="SUPFAM" id="SSF51556">
    <property type="entry name" value="Metallo-dependent hydrolases"/>
    <property type="match status" value="1"/>
</dbReference>
<dbReference type="EMBL" id="CADCVH010000066">
    <property type="protein sequence ID" value="CAA9459239.1"/>
    <property type="molecule type" value="Genomic_DNA"/>
</dbReference>
<dbReference type="GO" id="GO:0016787">
    <property type="term" value="F:hydrolase activity"/>
    <property type="evidence" value="ECO:0007669"/>
    <property type="project" value="InterPro"/>
</dbReference>
<evidence type="ECO:0000313" key="2">
    <source>
        <dbReference type="EMBL" id="CAA9459239.1"/>
    </source>
</evidence>
<accession>A0A6J4QZ09</accession>
<name>A0A6J4QZ09_9ACTN</name>
<reference evidence="2" key="1">
    <citation type="submission" date="2020-02" db="EMBL/GenBank/DDBJ databases">
        <authorList>
            <person name="Meier V. D."/>
        </authorList>
    </citation>
    <scope>NUCLEOTIDE SEQUENCE</scope>
    <source>
        <strain evidence="2">AVDCRST_MAG02</strain>
    </source>
</reference>
<feature type="domain" description="Amidohydrolase-related" evidence="1">
    <location>
        <begin position="205"/>
        <end position="391"/>
    </location>
</feature>
<dbReference type="InterPro" id="IPR032466">
    <property type="entry name" value="Metal_Hydrolase"/>
</dbReference>
<proteinExistence type="predicted"/>
<dbReference type="Pfam" id="PF04909">
    <property type="entry name" value="Amidohydro_2"/>
    <property type="match status" value="1"/>
</dbReference>
<dbReference type="AlphaFoldDB" id="A0A6J4QZ09"/>
<dbReference type="PANTHER" id="PTHR43383">
    <property type="entry name" value="NODULIN 6"/>
    <property type="match status" value="1"/>
</dbReference>
<gene>
    <name evidence="2" type="ORF">AVDCRST_MAG02-1864</name>
</gene>
<protein>
    <submittedName>
        <fullName evidence="2">4Fe-4S ferredoxin, iron-sulfur binding</fullName>
    </submittedName>
</protein>
<sequence>MLDVAHLPVVDVHCHPFLDRGPVTAEQFTDMTAFGGGSGEYMEEGGVDFDEEVRSELLRTKRDTLYFRRMVHDLAGFFGVEPDFDAVLKKRNEAVEKDYAGYVGRLYGDAGLTTLVLDFGNPQPALNPAEVDAELPVEVVPLFRIEPLIAELLKTDVGPREFLERFEQVTSDALGRGGYRGLKSVIAYRTGLDVSPLSRTRDQGYQAVDAIRRGTGGNAMKKLRDHLLCRALELCMDHDVPMQVHTGMGDREVNLLRCRPAYLMDLLRFPAFRSCRVLLVHAGYPYHGEAGYMANVLPRVYCDLSEGIPFAGSAARRIVGEVLEMAPVSKVVYGSDGYTLPEINYTGAKLGKRALALALEEIVDLGTLSETEASQAAAMILSDNARELYGLG</sequence>